<dbReference type="WBParaSite" id="DME_0000736801-mRNA-1">
    <property type="protein sequence ID" value="DME_0000736801-mRNA-1"/>
    <property type="gene ID" value="DME_0000736801"/>
</dbReference>
<name>A0A0N4UIE1_DRAME</name>
<evidence type="ECO:0000313" key="8">
    <source>
        <dbReference type="WBParaSite" id="DME_0000736801-mRNA-1"/>
    </source>
</evidence>
<dbReference type="Proteomes" id="UP000274756">
    <property type="component" value="Unassembled WGS sequence"/>
</dbReference>
<accession>A0A0N4UIE1</accession>
<sequence>MIVSGFQHQVGGHFGLFVCGGHVCKPFNDREYDFYRQIDDRFAPYTTQCCGCISIIVQKYTKNALVLNADKEITCHTHSLSRDKITFYIAENDHVDSDFCDNNWAKQCQCNAVQMMIKHGHEKFLLLVNIVDEYICPSIIDLKMGTRQYGDDASDEKRAMQTIKCRESTSAETGIRLVGMQLYNPELNNYLYMNKYEGRAMDRGGLSDALASFFKSAGRIRCMILLNKLTALTKVVENAEGFRFFSSSLLVAFDGKTKTTNIDLSDSIDIRMIDFAHSTFNGFLNDKRYSGPDKGYLLGLNSLTRIVTDILMKF</sequence>
<dbReference type="OrthoDB" id="2573163at2759"/>
<dbReference type="GO" id="GO:0005634">
    <property type="term" value="C:nucleus"/>
    <property type="evidence" value="ECO:0007669"/>
    <property type="project" value="TreeGrafter"/>
</dbReference>
<dbReference type="SUPFAM" id="SSF56104">
    <property type="entry name" value="SAICAR synthase-like"/>
    <property type="match status" value="1"/>
</dbReference>
<organism evidence="6 8">
    <name type="scientific">Dracunculus medinensis</name>
    <name type="common">Guinea worm</name>
    <dbReference type="NCBI Taxonomy" id="318479"/>
    <lineage>
        <taxon>Eukaryota</taxon>
        <taxon>Metazoa</taxon>
        <taxon>Ecdysozoa</taxon>
        <taxon>Nematoda</taxon>
        <taxon>Chromadorea</taxon>
        <taxon>Rhabditida</taxon>
        <taxon>Spirurina</taxon>
        <taxon>Dracunculoidea</taxon>
        <taxon>Dracunculidae</taxon>
        <taxon>Dracunculus</taxon>
    </lineage>
</organism>
<comment type="similarity">
    <text evidence="1 4">Belongs to the inositol phosphokinase (IPK) family.</text>
</comment>
<dbReference type="EC" id="2.7.-.-" evidence="4"/>
<dbReference type="GO" id="GO:0000828">
    <property type="term" value="F:inositol hexakisphosphate kinase activity"/>
    <property type="evidence" value="ECO:0007669"/>
    <property type="project" value="TreeGrafter"/>
</dbReference>
<evidence type="ECO:0000256" key="3">
    <source>
        <dbReference type="ARBA" id="ARBA00022777"/>
    </source>
</evidence>
<keyword evidence="3 4" id="KW-0418">Kinase</keyword>
<dbReference type="GO" id="GO:0032958">
    <property type="term" value="P:inositol phosphate biosynthetic process"/>
    <property type="evidence" value="ECO:0007669"/>
    <property type="project" value="InterPro"/>
</dbReference>
<dbReference type="InterPro" id="IPR038286">
    <property type="entry name" value="IPK_sf"/>
</dbReference>
<dbReference type="Pfam" id="PF03770">
    <property type="entry name" value="IPK"/>
    <property type="match status" value="1"/>
</dbReference>
<evidence type="ECO:0000256" key="2">
    <source>
        <dbReference type="ARBA" id="ARBA00022679"/>
    </source>
</evidence>
<proteinExistence type="inferred from homology"/>
<reference evidence="5 7" key="2">
    <citation type="submission" date="2018-11" db="EMBL/GenBank/DDBJ databases">
        <authorList>
            <consortium name="Pathogen Informatics"/>
        </authorList>
    </citation>
    <scope>NUCLEOTIDE SEQUENCE [LARGE SCALE GENOMIC DNA]</scope>
</reference>
<evidence type="ECO:0000313" key="7">
    <source>
        <dbReference type="Proteomes" id="UP000274756"/>
    </source>
</evidence>
<dbReference type="InterPro" id="IPR005522">
    <property type="entry name" value="IPK"/>
</dbReference>
<evidence type="ECO:0000256" key="4">
    <source>
        <dbReference type="RuleBase" id="RU363090"/>
    </source>
</evidence>
<dbReference type="EMBL" id="UYYG01000030">
    <property type="protein sequence ID" value="VDN51757.1"/>
    <property type="molecule type" value="Genomic_DNA"/>
</dbReference>
<dbReference type="Proteomes" id="UP000038040">
    <property type="component" value="Unplaced"/>
</dbReference>
<dbReference type="AlphaFoldDB" id="A0A0N4UIE1"/>
<keyword evidence="2 4" id="KW-0808">Transferase</keyword>
<dbReference type="PANTHER" id="PTHR12400:SF21">
    <property type="entry name" value="KINASE"/>
    <property type="match status" value="1"/>
</dbReference>
<dbReference type="STRING" id="318479.A0A0N4UIE1"/>
<dbReference type="Gene3D" id="3.30.470.160">
    <property type="entry name" value="Inositol polyphosphate kinase"/>
    <property type="match status" value="1"/>
</dbReference>
<gene>
    <name evidence="5" type="ORF">DME_LOCUS1730</name>
</gene>
<evidence type="ECO:0000313" key="5">
    <source>
        <dbReference type="EMBL" id="VDN51757.1"/>
    </source>
</evidence>
<reference evidence="8" key="1">
    <citation type="submission" date="2016-04" db="UniProtKB">
        <authorList>
            <consortium name="WormBaseParasite"/>
        </authorList>
    </citation>
    <scope>IDENTIFICATION</scope>
</reference>
<evidence type="ECO:0000313" key="6">
    <source>
        <dbReference type="Proteomes" id="UP000038040"/>
    </source>
</evidence>
<dbReference type="GO" id="GO:0046854">
    <property type="term" value="P:phosphatidylinositol phosphate biosynthetic process"/>
    <property type="evidence" value="ECO:0007669"/>
    <property type="project" value="TreeGrafter"/>
</dbReference>
<protein>
    <recommendedName>
        <fullName evidence="4">Kinase</fullName>
        <ecNumber evidence="4">2.7.-.-</ecNumber>
    </recommendedName>
</protein>
<keyword evidence="7" id="KW-1185">Reference proteome</keyword>
<dbReference type="GO" id="GO:0005737">
    <property type="term" value="C:cytoplasm"/>
    <property type="evidence" value="ECO:0007669"/>
    <property type="project" value="TreeGrafter"/>
</dbReference>
<dbReference type="PANTHER" id="PTHR12400">
    <property type="entry name" value="INOSITOL POLYPHOSPHATE KINASE"/>
    <property type="match status" value="1"/>
</dbReference>
<evidence type="ECO:0000256" key="1">
    <source>
        <dbReference type="ARBA" id="ARBA00007374"/>
    </source>
</evidence>